<evidence type="ECO:0000256" key="3">
    <source>
        <dbReference type="ARBA" id="ARBA00023125"/>
    </source>
</evidence>
<name>A0A3S1AHC8_ANAVA</name>
<evidence type="ECO:0000256" key="2">
    <source>
        <dbReference type="ARBA" id="ARBA00022578"/>
    </source>
</evidence>
<evidence type="ECO:0000256" key="1">
    <source>
        <dbReference type="ARBA" id="ARBA00008761"/>
    </source>
</evidence>
<dbReference type="GO" id="GO:0006310">
    <property type="term" value="P:DNA recombination"/>
    <property type="evidence" value="ECO:0007669"/>
    <property type="project" value="UniProtKB-KW"/>
</dbReference>
<feature type="domain" description="Cas12f1-like TNB" evidence="6">
    <location>
        <begin position="268"/>
        <end position="343"/>
    </location>
</feature>
<evidence type="ECO:0000259" key="6">
    <source>
        <dbReference type="Pfam" id="PF07282"/>
    </source>
</evidence>
<accession>A0A3S1AHC8</accession>
<dbReference type="NCBIfam" id="NF040570">
    <property type="entry name" value="guided_TnpB"/>
    <property type="match status" value="1"/>
</dbReference>
<protein>
    <submittedName>
        <fullName evidence="7">Transposase</fullName>
    </submittedName>
</protein>
<dbReference type="GO" id="GO:0032196">
    <property type="term" value="P:transposition"/>
    <property type="evidence" value="ECO:0007669"/>
    <property type="project" value="UniProtKB-KW"/>
</dbReference>
<dbReference type="EMBL" id="RSCM01000041">
    <property type="protein sequence ID" value="RUS92256.1"/>
    <property type="molecule type" value="Genomic_DNA"/>
</dbReference>
<dbReference type="Pfam" id="PF01385">
    <property type="entry name" value="OrfB_IS605"/>
    <property type="match status" value="1"/>
</dbReference>
<reference evidence="7 8" key="1">
    <citation type="journal article" date="2019" name="Genome Biol. Evol.">
        <title>Day and night: Metabolic profiles and evolutionary relationships of six axenic non-marine cyanobacteria.</title>
        <authorList>
            <person name="Will S.E."/>
            <person name="Henke P."/>
            <person name="Boedeker C."/>
            <person name="Huang S."/>
            <person name="Brinkmann H."/>
            <person name="Rohde M."/>
            <person name="Jarek M."/>
            <person name="Friedl T."/>
            <person name="Seufert S."/>
            <person name="Schumacher M."/>
            <person name="Overmann J."/>
            <person name="Neumann-Schaal M."/>
            <person name="Petersen J."/>
        </authorList>
    </citation>
    <scope>NUCLEOTIDE SEQUENCE [LARGE SCALE GENOMIC DNA]</scope>
    <source>
        <strain evidence="7 8">SAG 1403-4b</strain>
    </source>
</reference>
<dbReference type="GO" id="GO:0003677">
    <property type="term" value="F:DNA binding"/>
    <property type="evidence" value="ECO:0007669"/>
    <property type="project" value="UniProtKB-KW"/>
</dbReference>
<keyword evidence="4" id="KW-0233">DNA recombination</keyword>
<dbReference type="Pfam" id="PF07282">
    <property type="entry name" value="Cas12f1-like_TNB"/>
    <property type="match status" value="1"/>
</dbReference>
<comment type="caution">
    <text evidence="7">The sequence shown here is derived from an EMBL/GenBank/DDBJ whole genome shotgun (WGS) entry which is preliminary data.</text>
</comment>
<comment type="similarity">
    <text evidence="1">In the C-terminal section; belongs to the transposase 35 family.</text>
</comment>
<organism evidence="7 8">
    <name type="scientific">Trichormus variabilis SAG 1403-4b</name>
    <dbReference type="NCBI Taxonomy" id="447716"/>
    <lineage>
        <taxon>Bacteria</taxon>
        <taxon>Bacillati</taxon>
        <taxon>Cyanobacteriota</taxon>
        <taxon>Cyanophyceae</taxon>
        <taxon>Nostocales</taxon>
        <taxon>Nostocaceae</taxon>
        <taxon>Trichormus</taxon>
    </lineage>
</organism>
<evidence type="ECO:0000313" key="8">
    <source>
        <dbReference type="Proteomes" id="UP000276103"/>
    </source>
</evidence>
<proteinExistence type="inferred from homology"/>
<evidence type="ECO:0000256" key="4">
    <source>
        <dbReference type="ARBA" id="ARBA00023172"/>
    </source>
</evidence>
<feature type="domain" description="Probable transposase IS891/IS1136/IS1341" evidence="5">
    <location>
        <begin position="139"/>
        <end position="242"/>
    </location>
</feature>
<dbReference type="Proteomes" id="UP000276103">
    <property type="component" value="Unassembled WGS sequence"/>
</dbReference>
<sequence>METGKIIKKFDLINEYKNNKHYQALHSQAAQQTLLSVFESFKSFKALNSKYRKGELQDQPRLPKYRKSGLAAISYPKQALKLIEGQIQIPLGTTINRWFSLKNFILPMSSNLNFDDIKELRIVPRNRCFYVEFVYQTSETQKQQISRDRCLGIDTGIGNWLTCVSNVGTSFIIDGRHLKSVNQFYNKQIATIKQNKPQGFWSKRLAAITEKRNRRMRDAVNKAARLVIDHCLKYEIGTLVFGWNKGQRQQANLGTKTNQTFVQIPTAKLKNRISQLCEQYGIEFVETEESYTSKASFLDHDFLPKYGEKPVTWKESGKRVKRGLYRTANNFYVNADANAAANILRKVKATLGLNLDGVYRGALTTPLRVRFWAASESPCL</sequence>
<evidence type="ECO:0000313" key="7">
    <source>
        <dbReference type="EMBL" id="RUS92256.1"/>
    </source>
</evidence>
<keyword evidence="2" id="KW-0815">Transposition</keyword>
<dbReference type="AlphaFoldDB" id="A0A3S1AHC8"/>
<keyword evidence="8" id="KW-1185">Reference proteome</keyword>
<dbReference type="NCBIfam" id="TIGR01766">
    <property type="entry name" value="IS200/IS605 family accessory protein TnpB-like domain"/>
    <property type="match status" value="1"/>
</dbReference>
<evidence type="ECO:0000259" key="5">
    <source>
        <dbReference type="Pfam" id="PF01385"/>
    </source>
</evidence>
<dbReference type="InterPro" id="IPR010095">
    <property type="entry name" value="Cas12f1-like_TNB"/>
</dbReference>
<keyword evidence="3" id="KW-0238">DNA-binding</keyword>
<dbReference type="InterPro" id="IPR001959">
    <property type="entry name" value="Transposase"/>
</dbReference>
<gene>
    <name evidence="7" type="ORF">DSM107003_51660</name>
</gene>